<sequence length="73" mass="8214">MPGNDALSLMDASRQAPGRRPTEPFNSISICNREIIGKVQQVICFAFHDSNLLLETCREAKDSKKIVTLFYLD</sequence>
<dbReference type="GeneID" id="25728962"/>
<organism evidence="2 3">
    <name type="scientific">Monoraphidium neglectum</name>
    <dbReference type="NCBI Taxonomy" id="145388"/>
    <lineage>
        <taxon>Eukaryota</taxon>
        <taxon>Viridiplantae</taxon>
        <taxon>Chlorophyta</taxon>
        <taxon>core chlorophytes</taxon>
        <taxon>Chlorophyceae</taxon>
        <taxon>CS clade</taxon>
        <taxon>Sphaeropleales</taxon>
        <taxon>Selenastraceae</taxon>
        <taxon>Monoraphidium</taxon>
    </lineage>
</organism>
<feature type="region of interest" description="Disordered" evidence="1">
    <location>
        <begin position="1"/>
        <end position="23"/>
    </location>
</feature>
<evidence type="ECO:0000313" key="2">
    <source>
        <dbReference type="EMBL" id="KIY96284.1"/>
    </source>
</evidence>
<evidence type="ECO:0000256" key="1">
    <source>
        <dbReference type="SAM" id="MobiDB-lite"/>
    </source>
</evidence>
<dbReference type="RefSeq" id="XP_013895304.1">
    <property type="nucleotide sequence ID" value="XM_014039850.1"/>
</dbReference>
<name>A0A0D2LXZ8_9CHLO</name>
<gene>
    <name evidence="2" type="ORF">MNEG_11676</name>
</gene>
<dbReference type="STRING" id="145388.A0A0D2LXZ8"/>
<accession>A0A0D2LXZ8</accession>
<dbReference type="AlphaFoldDB" id="A0A0D2LXZ8"/>
<protein>
    <submittedName>
        <fullName evidence="2">Uncharacterized protein</fullName>
    </submittedName>
</protein>
<dbReference type="KEGG" id="mng:MNEG_11676"/>
<reference evidence="2 3" key="1">
    <citation type="journal article" date="2013" name="BMC Genomics">
        <title>Reconstruction of the lipid metabolism for the microalga Monoraphidium neglectum from its genome sequence reveals characteristics suitable for biofuel production.</title>
        <authorList>
            <person name="Bogen C."/>
            <person name="Al-Dilaimi A."/>
            <person name="Albersmeier A."/>
            <person name="Wichmann J."/>
            <person name="Grundmann M."/>
            <person name="Rupp O."/>
            <person name="Lauersen K.J."/>
            <person name="Blifernez-Klassen O."/>
            <person name="Kalinowski J."/>
            <person name="Goesmann A."/>
            <person name="Mussgnug J.H."/>
            <person name="Kruse O."/>
        </authorList>
    </citation>
    <scope>NUCLEOTIDE SEQUENCE [LARGE SCALE GENOMIC DNA]</scope>
    <source>
        <strain evidence="2 3">SAG 48.87</strain>
    </source>
</reference>
<dbReference type="EMBL" id="KK103076">
    <property type="protein sequence ID" value="KIY96284.1"/>
    <property type="molecule type" value="Genomic_DNA"/>
</dbReference>
<keyword evidence="3" id="KW-1185">Reference proteome</keyword>
<proteinExistence type="predicted"/>
<evidence type="ECO:0000313" key="3">
    <source>
        <dbReference type="Proteomes" id="UP000054498"/>
    </source>
</evidence>
<dbReference type="OrthoDB" id="4644at2759"/>
<dbReference type="Proteomes" id="UP000054498">
    <property type="component" value="Unassembled WGS sequence"/>
</dbReference>